<evidence type="ECO:0000256" key="3">
    <source>
        <dbReference type="PIRSR" id="PIRSR036979-1"/>
    </source>
</evidence>
<gene>
    <name evidence="7" type="ORF">EC973_003956</name>
</gene>
<dbReference type="PROSITE" id="PS01053">
    <property type="entry name" value="ARGINASE_1"/>
    <property type="match status" value="1"/>
</dbReference>
<feature type="binding site" evidence="3">
    <location>
        <position position="206"/>
    </location>
    <ligand>
        <name>Mn(2+)</name>
        <dbReference type="ChEBI" id="CHEBI:29035"/>
        <label>1</label>
    </ligand>
</feature>
<reference evidence="7" key="1">
    <citation type="submission" date="2020-01" db="EMBL/GenBank/DDBJ databases">
        <title>Genome Sequencing of Three Apophysomyces-Like Fungal Strains Confirms a Novel Fungal Genus in the Mucoromycota with divergent Burkholderia-like Endosymbiotic Bacteria.</title>
        <authorList>
            <person name="Stajich J.E."/>
            <person name="Macias A.M."/>
            <person name="Carter-House D."/>
            <person name="Lovett B."/>
            <person name="Kasson L.R."/>
            <person name="Berry K."/>
            <person name="Grigoriev I."/>
            <person name="Chang Y."/>
            <person name="Spatafora J."/>
            <person name="Kasson M.T."/>
        </authorList>
    </citation>
    <scope>NUCLEOTIDE SEQUENCE</scope>
    <source>
        <strain evidence="7">NRRL A-21654</strain>
    </source>
</reference>
<dbReference type="GO" id="GO:0046872">
    <property type="term" value="F:metal ion binding"/>
    <property type="evidence" value="ECO:0007669"/>
    <property type="project" value="UniProtKB-KW"/>
</dbReference>
<organism evidence="7 8">
    <name type="scientific">Apophysomyces ossiformis</name>
    <dbReference type="NCBI Taxonomy" id="679940"/>
    <lineage>
        <taxon>Eukaryota</taxon>
        <taxon>Fungi</taxon>
        <taxon>Fungi incertae sedis</taxon>
        <taxon>Mucoromycota</taxon>
        <taxon>Mucoromycotina</taxon>
        <taxon>Mucoromycetes</taxon>
        <taxon>Mucorales</taxon>
        <taxon>Mucorineae</taxon>
        <taxon>Mucoraceae</taxon>
        <taxon>Apophysomyces</taxon>
    </lineage>
</organism>
<dbReference type="InterPro" id="IPR006035">
    <property type="entry name" value="Ureohydrolase"/>
</dbReference>
<dbReference type="GO" id="GO:0008783">
    <property type="term" value="F:agmatinase activity"/>
    <property type="evidence" value="ECO:0007669"/>
    <property type="project" value="TreeGrafter"/>
</dbReference>
<feature type="binding site" evidence="3">
    <location>
        <position position="297"/>
    </location>
    <ligand>
        <name>Mn(2+)</name>
        <dbReference type="ChEBI" id="CHEBI:29035"/>
        <label>1</label>
    </ligand>
</feature>
<dbReference type="PANTHER" id="PTHR11358:SF30">
    <property type="entry name" value="AGMATINASE 1-RELATED"/>
    <property type="match status" value="1"/>
</dbReference>
<keyword evidence="6" id="KW-0732">Signal</keyword>
<dbReference type="PANTHER" id="PTHR11358">
    <property type="entry name" value="ARGINASE/AGMATINASE"/>
    <property type="match status" value="1"/>
</dbReference>
<keyword evidence="3" id="KW-0464">Manganese</keyword>
<feature type="signal peptide" evidence="6">
    <location>
        <begin position="1"/>
        <end position="17"/>
    </location>
</feature>
<evidence type="ECO:0000313" key="7">
    <source>
        <dbReference type="EMBL" id="KAF7721888.1"/>
    </source>
</evidence>
<feature type="chain" id="PRO_5034748958" description="Agmatinase" evidence="6">
    <location>
        <begin position="18"/>
        <end position="381"/>
    </location>
</feature>
<comment type="caution">
    <text evidence="7">The sequence shown here is derived from an EMBL/GenBank/DDBJ whole genome shotgun (WGS) entry which is preliminary data.</text>
</comment>
<evidence type="ECO:0000256" key="2">
    <source>
        <dbReference type="ARBA" id="ARBA00022801"/>
    </source>
</evidence>
<dbReference type="PROSITE" id="PS51409">
    <property type="entry name" value="ARGINASE_2"/>
    <property type="match status" value="1"/>
</dbReference>
<evidence type="ECO:0008006" key="9">
    <source>
        <dbReference type="Google" id="ProtNLM"/>
    </source>
</evidence>
<dbReference type="SUPFAM" id="SSF52768">
    <property type="entry name" value="Arginase/deacetylase"/>
    <property type="match status" value="1"/>
</dbReference>
<dbReference type="PRINTS" id="PR00116">
    <property type="entry name" value="ARGINASE"/>
</dbReference>
<sequence length="381" mass="41898">MKIIASAIVSLAAVALAHPLYGDHDIRNQQQQLFDAREQSQIWPLPTADDGLFAGIGTFAHLPYEQCWKNTSVQYDIAFLGAPMDTSVSFRPGARFGPSGIREASRRTILSGGYNVPMAVNPFMSWAKIVDCGDIFVTPFDNERAVSRIHQDYKALLDRTPATEHAGAFPRLITMGGDHTITLPILRAIHAAYGPVSVIHFDSHLDTWSPYAPGEEEPNLNHGTYFYFASEEGLIKKNESVHGGIRCPIFSPADYKQDFDLGFRIIEARDIDTIGVKGIIDRIRKIVGNNPVYLSIDIDTLDPAYAPATGTPETGGWTTREFRRIIRGLEGLKIVGADLVEVAPAYDTNAQLTTLAAADLLFDVLSLMVKAPLKHLAPDHQ</sequence>
<keyword evidence="8" id="KW-1185">Reference proteome</keyword>
<dbReference type="Pfam" id="PF00491">
    <property type="entry name" value="Arginase"/>
    <property type="match status" value="1"/>
</dbReference>
<dbReference type="Proteomes" id="UP000605846">
    <property type="component" value="Unassembled WGS sequence"/>
</dbReference>
<dbReference type="CDD" id="cd11592">
    <property type="entry name" value="Agmatinase_PAH"/>
    <property type="match status" value="1"/>
</dbReference>
<dbReference type="AlphaFoldDB" id="A0A8H7BLV1"/>
<dbReference type="FunFam" id="3.40.800.10:FF:000014">
    <property type="entry name" value="Arginase family protein"/>
    <property type="match status" value="1"/>
</dbReference>
<evidence type="ECO:0000313" key="8">
    <source>
        <dbReference type="Proteomes" id="UP000605846"/>
    </source>
</evidence>
<proteinExistence type="inferred from homology"/>
<evidence type="ECO:0000256" key="6">
    <source>
        <dbReference type="SAM" id="SignalP"/>
    </source>
</evidence>
<dbReference type="InterPro" id="IPR020855">
    <property type="entry name" value="Ureohydrolase_Mn_BS"/>
</dbReference>
<dbReference type="GO" id="GO:0033389">
    <property type="term" value="P:putrescine biosynthetic process from arginine, via agmatine"/>
    <property type="evidence" value="ECO:0007669"/>
    <property type="project" value="TreeGrafter"/>
</dbReference>
<evidence type="ECO:0000256" key="5">
    <source>
        <dbReference type="RuleBase" id="RU003684"/>
    </source>
</evidence>
<comment type="similarity">
    <text evidence="4 5">Belongs to the arginase family.</text>
</comment>
<comment type="cofactor">
    <cofactor evidence="3">
        <name>Mn(2+)</name>
        <dbReference type="ChEBI" id="CHEBI:29035"/>
    </cofactor>
    <text evidence="3">Binds 2 manganese ions per subunit.</text>
</comment>
<dbReference type="InterPro" id="IPR023696">
    <property type="entry name" value="Ureohydrolase_dom_sf"/>
</dbReference>
<accession>A0A8H7BLV1</accession>
<evidence type="ECO:0000256" key="1">
    <source>
        <dbReference type="ARBA" id="ARBA00022723"/>
    </source>
</evidence>
<feature type="binding site" evidence="3">
    <location>
        <position position="202"/>
    </location>
    <ligand>
        <name>Mn(2+)</name>
        <dbReference type="ChEBI" id="CHEBI:29035"/>
        <label>1</label>
    </ligand>
</feature>
<dbReference type="PIRSF" id="PIRSF036979">
    <property type="entry name" value="Arginase"/>
    <property type="match status" value="1"/>
</dbReference>
<dbReference type="Gene3D" id="3.40.800.10">
    <property type="entry name" value="Ureohydrolase domain"/>
    <property type="match status" value="1"/>
</dbReference>
<feature type="binding site" evidence="3">
    <location>
        <position position="299"/>
    </location>
    <ligand>
        <name>Mn(2+)</name>
        <dbReference type="ChEBI" id="CHEBI:29035"/>
        <label>1</label>
    </ligand>
</feature>
<name>A0A8H7BLV1_9FUNG</name>
<keyword evidence="1 3" id="KW-0479">Metal-binding</keyword>
<feature type="binding site" evidence="3">
    <location>
        <position position="204"/>
    </location>
    <ligand>
        <name>Mn(2+)</name>
        <dbReference type="ChEBI" id="CHEBI:29035"/>
        <label>1</label>
    </ligand>
</feature>
<dbReference type="OrthoDB" id="288726at2759"/>
<dbReference type="EMBL" id="JABAYA010000227">
    <property type="protein sequence ID" value="KAF7721888.1"/>
    <property type="molecule type" value="Genomic_DNA"/>
</dbReference>
<protein>
    <recommendedName>
        <fullName evidence="9">Agmatinase</fullName>
    </recommendedName>
</protein>
<evidence type="ECO:0000256" key="4">
    <source>
        <dbReference type="PROSITE-ProRule" id="PRU00742"/>
    </source>
</evidence>
<feature type="binding site" evidence="3">
    <location>
        <position position="179"/>
    </location>
    <ligand>
        <name>Mn(2+)</name>
        <dbReference type="ChEBI" id="CHEBI:29035"/>
        <label>1</label>
    </ligand>
</feature>
<keyword evidence="2 5" id="KW-0378">Hydrolase</keyword>